<dbReference type="FunFam" id="2.30.29.30:FF:000228">
    <property type="entry name" value="ran-binding protein 3-like isoform X2"/>
    <property type="match status" value="1"/>
</dbReference>
<accession>A0A9D4AS41</accession>
<proteinExistence type="predicted"/>
<comment type="subcellular location">
    <subcellularLocation>
        <location evidence="2">Cytoplasm</location>
    </subcellularLocation>
    <subcellularLocation>
        <location evidence="1">Nucleus</location>
    </subcellularLocation>
</comment>
<evidence type="ECO:0000256" key="7">
    <source>
        <dbReference type="SAM" id="MobiDB-lite"/>
    </source>
</evidence>
<dbReference type="SUPFAM" id="SSF50729">
    <property type="entry name" value="PH domain-like"/>
    <property type="match status" value="1"/>
</dbReference>
<dbReference type="Pfam" id="PF00638">
    <property type="entry name" value="Ran_BP1"/>
    <property type="match status" value="1"/>
</dbReference>
<evidence type="ECO:0000313" key="10">
    <source>
        <dbReference type="Proteomes" id="UP000827986"/>
    </source>
</evidence>
<dbReference type="GO" id="GO:0046332">
    <property type="term" value="F:SMAD binding"/>
    <property type="evidence" value="ECO:0007669"/>
    <property type="project" value="UniProtKB-ARBA"/>
</dbReference>
<evidence type="ECO:0000256" key="6">
    <source>
        <dbReference type="ARBA" id="ARBA00068028"/>
    </source>
</evidence>
<protein>
    <recommendedName>
        <fullName evidence="6">Ran-binding protein 3-like</fullName>
    </recommendedName>
</protein>
<feature type="compositionally biased region" description="Polar residues" evidence="7">
    <location>
        <begin position="254"/>
        <end position="265"/>
    </location>
</feature>
<organism evidence="9 10">
    <name type="scientific">Mauremys mutica</name>
    <name type="common">yellowpond turtle</name>
    <dbReference type="NCBI Taxonomy" id="74926"/>
    <lineage>
        <taxon>Eukaryota</taxon>
        <taxon>Metazoa</taxon>
        <taxon>Chordata</taxon>
        <taxon>Craniata</taxon>
        <taxon>Vertebrata</taxon>
        <taxon>Euteleostomi</taxon>
        <taxon>Archelosauria</taxon>
        <taxon>Testudinata</taxon>
        <taxon>Testudines</taxon>
        <taxon>Cryptodira</taxon>
        <taxon>Durocryptodira</taxon>
        <taxon>Testudinoidea</taxon>
        <taxon>Geoemydidae</taxon>
        <taxon>Geoemydinae</taxon>
        <taxon>Mauremys</taxon>
    </lineage>
</organism>
<dbReference type="SMART" id="SM00160">
    <property type="entry name" value="RanBD"/>
    <property type="match status" value="1"/>
</dbReference>
<dbReference type="Gene3D" id="2.30.29.30">
    <property type="entry name" value="Pleckstrin-homology domain (PH domain)/Phosphotyrosine-binding domain (PTB)"/>
    <property type="match status" value="1"/>
</dbReference>
<comment type="caution">
    <text evidence="9">The sequence shown here is derived from an EMBL/GenBank/DDBJ whole genome shotgun (WGS) entry which is preliminary data.</text>
</comment>
<dbReference type="PANTHER" id="PTHR23138">
    <property type="entry name" value="RAN BINDING PROTEIN"/>
    <property type="match status" value="1"/>
</dbReference>
<keyword evidence="4" id="KW-0539">Nucleus</keyword>
<evidence type="ECO:0000313" key="9">
    <source>
        <dbReference type="EMBL" id="KAH1168554.1"/>
    </source>
</evidence>
<evidence type="ECO:0000259" key="8">
    <source>
        <dbReference type="PROSITE" id="PS50196"/>
    </source>
</evidence>
<dbReference type="CDD" id="cd13180">
    <property type="entry name" value="RanBD_RanBP3"/>
    <property type="match status" value="1"/>
</dbReference>
<dbReference type="EMBL" id="JAHDVG010000485">
    <property type="protein sequence ID" value="KAH1168554.1"/>
    <property type="molecule type" value="Genomic_DNA"/>
</dbReference>
<evidence type="ECO:0000256" key="5">
    <source>
        <dbReference type="ARBA" id="ARBA00059866"/>
    </source>
</evidence>
<dbReference type="GO" id="GO:0006611">
    <property type="term" value="P:protein export from nucleus"/>
    <property type="evidence" value="ECO:0007669"/>
    <property type="project" value="TreeGrafter"/>
</dbReference>
<dbReference type="PROSITE" id="PS50196">
    <property type="entry name" value="RANBD1"/>
    <property type="match status" value="1"/>
</dbReference>
<dbReference type="InterPro" id="IPR011993">
    <property type="entry name" value="PH-like_dom_sf"/>
</dbReference>
<dbReference type="AlphaFoldDB" id="A0A9D4AS41"/>
<dbReference type="GO" id="GO:0005737">
    <property type="term" value="C:cytoplasm"/>
    <property type="evidence" value="ECO:0007669"/>
    <property type="project" value="UniProtKB-SubCell"/>
</dbReference>
<evidence type="ECO:0000256" key="1">
    <source>
        <dbReference type="ARBA" id="ARBA00004123"/>
    </source>
</evidence>
<reference evidence="9" key="1">
    <citation type="submission" date="2021-09" db="EMBL/GenBank/DDBJ databases">
        <title>The genome of Mauremys mutica provides insights into the evolution of semi-aquatic lifestyle.</title>
        <authorList>
            <person name="Gong S."/>
            <person name="Gao Y."/>
        </authorList>
    </citation>
    <scope>NUCLEOTIDE SEQUENCE</scope>
    <source>
        <strain evidence="9">MM-2020</strain>
        <tissue evidence="9">Muscle</tissue>
    </source>
</reference>
<dbReference type="PANTHER" id="PTHR23138:SF88">
    <property type="entry name" value="RAN-BINDING PROTEIN 3-LIKE"/>
    <property type="match status" value="1"/>
</dbReference>
<dbReference type="InterPro" id="IPR000156">
    <property type="entry name" value="Ran_bind_dom"/>
</dbReference>
<dbReference type="GO" id="GO:0005634">
    <property type="term" value="C:nucleus"/>
    <property type="evidence" value="ECO:0007669"/>
    <property type="project" value="UniProtKB-SubCell"/>
</dbReference>
<sequence length="584" mass="65715">MRHQEDPASEANVLYTGKGPSCTGNNITVSSVHHMKDKPYLTKRRGCPSDPWTVNQATSTHVQKQTISNQFHSLGNSKLNCSDECYTETSVIAQPIFVFEKKERPFKRPAEDLVCKAENDFIGCSRKRARSSSFTFQTSDSQFYMDTALSQKRVRSSSCTILPTFPPSQPVKNNIFMTSALLQRNHDITRTEKGPLSQIQQWTVIRPAILQPPQSQICEERRQMCTENTLASSKTKEKANIQLSEESSHCPAENSASSETTVRPSISMHLSSPKTIGNQTVEDVTFLNRNSTFVFGENMVERVLSPQKSTKLHNETDLCKKEITSTDAKTVHIGYSHTKTFFVKKSTLIESAAAYISKPAQKYLLDKVEVITGEEAEHNVLQISCKLFVFNKLSLSWTERGRGSLRLNDTSSNKHGTLQSRLVMRNQGSLRLIFNTKLWTQMAIERANRKSLCITATDLEDHSVKVFLIQASSKDTEYLYTAIHHRLVALRSFAEQELDANQVDTEPETAFHSLNCDSDDDDEEDETITQVSSNESGHNCSHLWIFGEVEISGEGRFWFSSKASWCLRFFTFSSAALACSSKAC</sequence>
<evidence type="ECO:0000256" key="2">
    <source>
        <dbReference type="ARBA" id="ARBA00004496"/>
    </source>
</evidence>
<keyword evidence="10" id="KW-1185">Reference proteome</keyword>
<gene>
    <name evidence="9" type="ORF">KIL84_013144</name>
</gene>
<dbReference type="InterPro" id="IPR045255">
    <property type="entry name" value="RanBP1-like"/>
</dbReference>
<feature type="domain" description="RanBD1" evidence="8">
    <location>
        <begin position="364"/>
        <end position="477"/>
    </location>
</feature>
<name>A0A9D4AS41_9SAUR</name>
<evidence type="ECO:0000256" key="3">
    <source>
        <dbReference type="ARBA" id="ARBA00022490"/>
    </source>
</evidence>
<comment type="function">
    <text evidence="5">Nuclear export factor for BMP-specific SMAD1/5/8 that plays a critical role in terminating BMP signaling and regulating mesenchymal stem cell differentiation by blocking osteoblast differentiation to promote myogenic differention. Directly recognizes dephosphorylated SMAD1/5/8 and mediates their nuclear export in a Ran-dependent manner.</text>
</comment>
<dbReference type="Proteomes" id="UP000827986">
    <property type="component" value="Unassembled WGS sequence"/>
</dbReference>
<feature type="region of interest" description="Disordered" evidence="7">
    <location>
        <begin position="229"/>
        <end position="265"/>
    </location>
</feature>
<keyword evidence="3" id="KW-0963">Cytoplasm</keyword>
<evidence type="ECO:0000256" key="4">
    <source>
        <dbReference type="ARBA" id="ARBA00023242"/>
    </source>
</evidence>